<name>T1L004_TETUR</name>
<sequence length="40" mass="4498">MVVDTKVGSMRNQKFMRFSTKTKDKTVLSSLGFNGRAFLA</sequence>
<keyword evidence="2" id="KW-1185">Reference proteome</keyword>
<proteinExistence type="predicted"/>
<protein>
    <submittedName>
        <fullName evidence="1">Uncharacterized protein</fullName>
    </submittedName>
</protein>
<evidence type="ECO:0000313" key="2">
    <source>
        <dbReference type="Proteomes" id="UP000015104"/>
    </source>
</evidence>
<reference evidence="2" key="1">
    <citation type="submission" date="2011-08" db="EMBL/GenBank/DDBJ databases">
        <authorList>
            <person name="Rombauts S."/>
        </authorList>
    </citation>
    <scope>NUCLEOTIDE SEQUENCE</scope>
    <source>
        <strain evidence="2">London</strain>
    </source>
</reference>
<dbReference type="AlphaFoldDB" id="T1L004"/>
<reference evidence="1" key="2">
    <citation type="submission" date="2015-06" db="UniProtKB">
        <authorList>
            <consortium name="EnsemblMetazoa"/>
        </authorList>
    </citation>
    <scope>IDENTIFICATION</scope>
</reference>
<dbReference type="EnsemblMetazoa" id="tetur29g00720.1">
    <property type="protein sequence ID" value="tetur29g00720.1"/>
    <property type="gene ID" value="tetur29g00720"/>
</dbReference>
<dbReference type="EMBL" id="CAEY01000760">
    <property type="status" value="NOT_ANNOTATED_CDS"/>
    <property type="molecule type" value="Genomic_DNA"/>
</dbReference>
<accession>T1L004</accession>
<organism evidence="1 2">
    <name type="scientific">Tetranychus urticae</name>
    <name type="common">Two-spotted spider mite</name>
    <dbReference type="NCBI Taxonomy" id="32264"/>
    <lineage>
        <taxon>Eukaryota</taxon>
        <taxon>Metazoa</taxon>
        <taxon>Ecdysozoa</taxon>
        <taxon>Arthropoda</taxon>
        <taxon>Chelicerata</taxon>
        <taxon>Arachnida</taxon>
        <taxon>Acari</taxon>
        <taxon>Acariformes</taxon>
        <taxon>Trombidiformes</taxon>
        <taxon>Prostigmata</taxon>
        <taxon>Eleutherengona</taxon>
        <taxon>Raphignathae</taxon>
        <taxon>Tetranychoidea</taxon>
        <taxon>Tetranychidae</taxon>
        <taxon>Tetranychus</taxon>
    </lineage>
</organism>
<dbReference type="HOGENOM" id="CLU_3300022_0_0_1"/>
<dbReference type="Proteomes" id="UP000015104">
    <property type="component" value="Unassembled WGS sequence"/>
</dbReference>
<evidence type="ECO:0000313" key="1">
    <source>
        <dbReference type="EnsemblMetazoa" id="tetur29g00720.1"/>
    </source>
</evidence>